<feature type="domain" description="Response regulatory" evidence="3">
    <location>
        <begin position="5"/>
        <end position="122"/>
    </location>
</feature>
<dbReference type="GO" id="GO:0000160">
    <property type="term" value="P:phosphorelay signal transduction system"/>
    <property type="evidence" value="ECO:0007669"/>
    <property type="project" value="InterPro"/>
</dbReference>
<sequence>MAMAKILVVDDSEVIRAQLTKDLTGAGHEVVEAYDGLNGIDQLKSHDDIKLIICDVNMPEMDGLTMCETIHLDASIPQLPIVMLTTQSNVDMKTKSKEFGVVAWIIKPHKPAVLINGVNKILSL</sequence>
<dbReference type="InterPro" id="IPR050595">
    <property type="entry name" value="Bact_response_regulator"/>
</dbReference>
<dbReference type="SMART" id="SM00448">
    <property type="entry name" value="REC"/>
    <property type="match status" value="1"/>
</dbReference>
<keyword evidence="1 2" id="KW-0597">Phosphoprotein</keyword>
<dbReference type="SUPFAM" id="SSF52172">
    <property type="entry name" value="CheY-like"/>
    <property type="match status" value="1"/>
</dbReference>
<evidence type="ECO:0000256" key="2">
    <source>
        <dbReference type="PROSITE-ProRule" id="PRU00169"/>
    </source>
</evidence>
<dbReference type="PANTHER" id="PTHR44591:SF25">
    <property type="entry name" value="CHEMOTAXIS TWO-COMPONENT RESPONSE REGULATOR"/>
    <property type="match status" value="1"/>
</dbReference>
<name>A0A1Y0ICA1_9GAMM</name>
<evidence type="ECO:0000256" key="1">
    <source>
        <dbReference type="ARBA" id="ARBA00022553"/>
    </source>
</evidence>
<dbReference type="PANTHER" id="PTHR44591">
    <property type="entry name" value="STRESS RESPONSE REGULATOR PROTEIN 1"/>
    <property type="match status" value="1"/>
</dbReference>
<evidence type="ECO:0000313" key="4">
    <source>
        <dbReference type="EMBL" id="ARU57880.1"/>
    </source>
</evidence>
<keyword evidence="5" id="KW-1185">Reference proteome</keyword>
<accession>A0A1Y0ICA1</accession>
<dbReference type="InterPro" id="IPR001789">
    <property type="entry name" value="Sig_transdc_resp-reg_receiver"/>
</dbReference>
<proteinExistence type="predicted"/>
<protein>
    <submittedName>
        <fullName evidence="4">Response regulator receiver</fullName>
    </submittedName>
</protein>
<feature type="modified residue" description="4-aspartylphosphate" evidence="2">
    <location>
        <position position="55"/>
    </location>
</feature>
<evidence type="ECO:0000313" key="5">
    <source>
        <dbReference type="Proteomes" id="UP000196027"/>
    </source>
</evidence>
<organism evidence="4 5">
    <name type="scientific">Oleiphilus messinensis</name>
    <dbReference type="NCBI Taxonomy" id="141451"/>
    <lineage>
        <taxon>Bacteria</taxon>
        <taxon>Pseudomonadati</taxon>
        <taxon>Pseudomonadota</taxon>
        <taxon>Gammaproteobacteria</taxon>
        <taxon>Oceanospirillales</taxon>
        <taxon>Oleiphilaceae</taxon>
        <taxon>Oleiphilus</taxon>
    </lineage>
</organism>
<evidence type="ECO:0000259" key="3">
    <source>
        <dbReference type="PROSITE" id="PS50110"/>
    </source>
</evidence>
<dbReference type="PROSITE" id="PS50110">
    <property type="entry name" value="RESPONSE_REGULATORY"/>
    <property type="match status" value="1"/>
</dbReference>
<dbReference type="Proteomes" id="UP000196027">
    <property type="component" value="Chromosome"/>
</dbReference>
<reference evidence="4 5" key="1">
    <citation type="submission" date="2017-05" db="EMBL/GenBank/DDBJ databases">
        <title>Genomic insights into alkan degradation activity of Oleiphilus messinensis.</title>
        <authorList>
            <person name="Kozyavkin S.A."/>
            <person name="Slesarev A.I."/>
            <person name="Golyshin P.N."/>
            <person name="Korzhenkov A."/>
            <person name="Golyshina O.N."/>
            <person name="Toshchakov S.V."/>
        </authorList>
    </citation>
    <scope>NUCLEOTIDE SEQUENCE [LARGE SCALE GENOMIC DNA]</scope>
    <source>
        <strain evidence="4 5">ME102</strain>
    </source>
</reference>
<dbReference type="EMBL" id="CP021425">
    <property type="protein sequence ID" value="ARU57880.1"/>
    <property type="molecule type" value="Genomic_DNA"/>
</dbReference>
<dbReference type="AlphaFoldDB" id="A0A1Y0ICA1"/>
<dbReference type="Gene3D" id="3.40.50.2300">
    <property type="match status" value="1"/>
</dbReference>
<dbReference type="KEGG" id="ome:OLMES_3860"/>
<dbReference type="Pfam" id="PF00072">
    <property type="entry name" value="Response_reg"/>
    <property type="match status" value="1"/>
</dbReference>
<gene>
    <name evidence="4" type="ORF">OLMES_3860</name>
</gene>
<dbReference type="InterPro" id="IPR011006">
    <property type="entry name" value="CheY-like_superfamily"/>
</dbReference>